<dbReference type="Proteomes" id="UP001145069">
    <property type="component" value="Unassembled WGS sequence"/>
</dbReference>
<keyword evidence="4 7" id="KW-1133">Transmembrane helix</keyword>
<dbReference type="EMBL" id="JAMQKC010000002">
    <property type="protein sequence ID" value="MDC3415907.1"/>
    <property type="molecule type" value="Genomic_DNA"/>
</dbReference>
<dbReference type="AlphaFoldDB" id="A0A9X3WAS8"/>
<name>A0A9X3WAS8_9BACI</name>
<evidence type="ECO:0000313" key="8">
    <source>
        <dbReference type="EMBL" id="MDC3415907.1"/>
    </source>
</evidence>
<dbReference type="Gene3D" id="1.10.3470.10">
    <property type="entry name" value="ABC transporter involved in vitamin B12 uptake, BtuC"/>
    <property type="match status" value="1"/>
</dbReference>
<keyword evidence="3 6" id="KW-0812">Transmembrane</keyword>
<dbReference type="InterPro" id="IPR001626">
    <property type="entry name" value="ABC_TroCD"/>
</dbReference>
<dbReference type="GO" id="GO:0043190">
    <property type="term" value="C:ATP-binding cassette (ABC) transporter complex"/>
    <property type="evidence" value="ECO:0007669"/>
    <property type="project" value="InterPro"/>
</dbReference>
<feature type="transmembrane region" description="Helical" evidence="7">
    <location>
        <begin position="6"/>
        <end position="28"/>
    </location>
</feature>
<feature type="transmembrane region" description="Helical" evidence="7">
    <location>
        <begin position="35"/>
        <end position="56"/>
    </location>
</feature>
<gene>
    <name evidence="8" type="ORF">NC799_03160</name>
</gene>
<organism evidence="8 9">
    <name type="scientific">Aquibacillus salsiterrae</name>
    <dbReference type="NCBI Taxonomy" id="2950439"/>
    <lineage>
        <taxon>Bacteria</taxon>
        <taxon>Bacillati</taxon>
        <taxon>Bacillota</taxon>
        <taxon>Bacilli</taxon>
        <taxon>Bacillales</taxon>
        <taxon>Bacillaceae</taxon>
        <taxon>Aquibacillus</taxon>
    </lineage>
</organism>
<dbReference type="InterPro" id="IPR037294">
    <property type="entry name" value="ABC_BtuC-like"/>
</dbReference>
<comment type="caution">
    <text evidence="8">The sequence shown here is derived from an EMBL/GenBank/DDBJ whole genome shotgun (WGS) entry which is preliminary data.</text>
</comment>
<protein>
    <submittedName>
        <fullName evidence="8">Metal ABC transporter permease</fullName>
    </submittedName>
</protein>
<keyword evidence="6" id="KW-0813">Transport</keyword>
<feature type="transmembrane region" description="Helical" evidence="7">
    <location>
        <begin position="85"/>
        <end position="103"/>
    </location>
</feature>
<accession>A0A9X3WAS8</accession>
<comment type="subcellular location">
    <subcellularLocation>
        <location evidence="6">Cell membrane</location>
        <topology evidence="6">Multi-pass membrane protein</topology>
    </subcellularLocation>
    <subcellularLocation>
        <location evidence="1">Membrane</location>
        <topology evidence="1">Multi-pass membrane protein</topology>
    </subcellularLocation>
</comment>
<keyword evidence="5 7" id="KW-0472">Membrane</keyword>
<evidence type="ECO:0000256" key="1">
    <source>
        <dbReference type="ARBA" id="ARBA00004141"/>
    </source>
</evidence>
<dbReference type="PANTHER" id="PTHR30477">
    <property type="entry name" value="ABC-TRANSPORTER METAL-BINDING PROTEIN"/>
    <property type="match status" value="1"/>
</dbReference>
<evidence type="ECO:0000256" key="4">
    <source>
        <dbReference type="ARBA" id="ARBA00022989"/>
    </source>
</evidence>
<dbReference type="GO" id="GO:0055085">
    <property type="term" value="P:transmembrane transport"/>
    <property type="evidence" value="ECO:0007669"/>
    <property type="project" value="InterPro"/>
</dbReference>
<reference evidence="8" key="1">
    <citation type="submission" date="2022-06" db="EMBL/GenBank/DDBJ databases">
        <title>Aquibacillus sp. a new bacterium isolated from soil saline samples.</title>
        <authorList>
            <person name="Galisteo C."/>
            <person name="De La Haba R."/>
            <person name="Sanchez-Porro C."/>
            <person name="Ventosa A."/>
        </authorList>
    </citation>
    <scope>NUCLEOTIDE SEQUENCE</scope>
    <source>
        <strain evidence="8">3ASR75-54</strain>
    </source>
</reference>
<feature type="transmembrane region" description="Helical" evidence="7">
    <location>
        <begin position="132"/>
        <end position="149"/>
    </location>
</feature>
<dbReference type="SUPFAM" id="SSF81345">
    <property type="entry name" value="ABC transporter involved in vitamin B12 uptake, BtuC"/>
    <property type="match status" value="1"/>
</dbReference>
<evidence type="ECO:0000256" key="2">
    <source>
        <dbReference type="ARBA" id="ARBA00008034"/>
    </source>
</evidence>
<feature type="transmembrane region" description="Helical" evidence="7">
    <location>
        <begin position="240"/>
        <end position="258"/>
    </location>
</feature>
<evidence type="ECO:0000313" key="9">
    <source>
        <dbReference type="Proteomes" id="UP001145069"/>
    </source>
</evidence>
<keyword evidence="9" id="KW-1185">Reference proteome</keyword>
<feature type="transmembrane region" description="Helical" evidence="7">
    <location>
        <begin position="211"/>
        <end position="234"/>
    </location>
</feature>
<evidence type="ECO:0000256" key="3">
    <source>
        <dbReference type="ARBA" id="ARBA00022692"/>
    </source>
</evidence>
<dbReference type="Pfam" id="PF00950">
    <property type="entry name" value="ABC-3"/>
    <property type="match status" value="1"/>
</dbReference>
<dbReference type="PANTHER" id="PTHR30477:SF13">
    <property type="entry name" value="IRON TRANSPORT SYSTEM MEMBRANE PROTEIN HI_0360-RELATED"/>
    <property type="match status" value="1"/>
</dbReference>
<evidence type="ECO:0000256" key="6">
    <source>
        <dbReference type="RuleBase" id="RU003943"/>
    </source>
</evidence>
<evidence type="ECO:0000256" key="7">
    <source>
        <dbReference type="SAM" id="Phobius"/>
    </source>
</evidence>
<feature type="transmembrane region" description="Helical" evidence="7">
    <location>
        <begin position="169"/>
        <end position="199"/>
    </location>
</feature>
<dbReference type="RefSeq" id="WP_272444882.1">
    <property type="nucleotide sequence ID" value="NZ_JAMQKC010000002.1"/>
</dbReference>
<sequence>MFAFDFMRQAFLAGTIVAIMGGFIGVFVIARGLSFITHTFSHIGFSGAAFAVFMGWNPFNGLLLFTTLSAVSVGQLGVKYFRRDASINVILSVFLGMGILFLALSTNQASFVSNILFGSVVGIGMKEVWKIAILSSIVFMCLIVGYRMLKFDSFDPVGAEAAGLPVRKISIGFLVLLSIAVAEAVQIVGALLVFTLMTIPASTARLITPSIFKMIICSILLSVASVWIGLTLGYYTDLPISFFITSIQGIFYISAILFHQLSR</sequence>
<dbReference type="GO" id="GO:0010043">
    <property type="term" value="P:response to zinc ion"/>
    <property type="evidence" value="ECO:0007669"/>
    <property type="project" value="TreeGrafter"/>
</dbReference>
<evidence type="ECO:0000256" key="5">
    <source>
        <dbReference type="ARBA" id="ARBA00023136"/>
    </source>
</evidence>
<comment type="similarity">
    <text evidence="2 6">Belongs to the ABC-3 integral membrane protein family.</text>
</comment>
<proteinExistence type="inferred from homology"/>